<organism evidence="3 4">
    <name type="scientific">Hyalangium minutum</name>
    <dbReference type="NCBI Taxonomy" id="394096"/>
    <lineage>
        <taxon>Bacteria</taxon>
        <taxon>Pseudomonadati</taxon>
        <taxon>Myxococcota</taxon>
        <taxon>Myxococcia</taxon>
        <taxon>Myxococcales</taxon>
        <taxon>Cystobacterineae</taxon>
        <taxon>Archangiaceae</taxon>
        <taxon>Hyalangium</taxon>
    </lineage>
</organism>
<feature type="domain" description="Gp5/Type VI secretion system Vgr protein OB-fold" evidence="2">
    <location>
        <begin position="411"/>
        <end position="458"/>
    </location>
</feature>
<name>A0A085WRZ9_9BACT</name>
<comment type="similarity">
    <text evidence="1">Belongs to the VgrG protein family.</text>
</comment>
<reference evidence="3 4" key="1">
    <citation type="submission" date="2014-04" db="EMBL/GenBank/DDBJ databases">
        <title>Genome assembly of Hyalangium minutum DSM 14724.</title>
        <authorList>
            <person name="Sharma G."/>
            <person name="Subramanian S."/>
        </authorList>
    </citation>
    <scope>NUCLEOTIDE SEQUENCE [LARGE SCALE GENOMIC DNA]</scope>
    <source>
        <strain evidence="3 4">DSM 14724</strain>
    </source>
</reference>
<dbReference type="Gene3D" id="2.30.110.50">
    <property type="match status" value="1"/>
</dbReference>
<dbReference type="SUPFAM" id="SSF69255">
    <property type="entry name" value="gp5 N-terminal domain-like"/>
    <property type="match status" value="1"/>
</dbReference>
<evidence type="ECO:0000259" key="2">
    <source>
        <dbReference type="Pfam" id="PF04717"/>
    </source>
</evidence>
<dbReference type="Proteomes" id="UP000028725">
    <property type="component" value="Unassembled WGS sequence"/>
</dbReference>
<accession>A0A085WRZ9</accession>
<dbReference type="AlphaFoldDB" id="A0A085WRZ9"/>
<keyword evidence="4" id="KW-1185">Reference proteome</keyword>
<protein>
    <submittedName>
        <fullName evidence="3">VgrG protein</fullName>
    </submittedName>
</protein>
<dbReference type="PATRIC" id="fig|394096.3.peg.1983"/>
<gene>
    <name evidence="3" type="ORF">DB31_5504</name>
</gene>
<dbReference type="Gene3D" id="2.40.50.230">
    <property type="entry name" value="Gp5 N-terminal domain"/>
    <property type="match status" value="1"/>
</dbReference>
<dbReference type="InterPro" id="IPR037026">
    <property type="entry name" value="Vgr_OB-fold_dom_sf"/>
</dbReference>
<dbReference type="NCBIfam" id="TIGR01646">
    <property type="entry name" value="vgr_GE"/>
    <property type="match status" value="1"/>
</dbReference>
<evidence type="ECO:0000313" key="4">
    <source>
        <dbReference type="Proteomes" id="UP000028725"/>
    </source>
</evidence>
<proteinExistence type="inferred from homology"/>
<dbReference type="NCBIfam" id="TIGR03361">
    <property type="entry name" value="VI_Rhs_Vgr"/>
    <property type="match status" value="1"/>
</dbReference>
<dbReference type="Gene3D" id="3.55.50.10">
    <property type="entry name" value="Baseplate protein-like domains"/>
    <property type="match status" value="1"/>
</dbReference>
<sequence>MAETVSQNEVVFISSALGPGELLLERMTGREALSELYEFELWLAGDGDAALAADTLQDVLVGTVGIAFGYGHDSPVWGVLREIELVARDDGRVPLYRAVMVPRLWYTTLTVRSRVYQDLAVPDIVSTVLKDSGMDPAHFEMRLKGTYAKREYVVQYQESDYAFISRLLEHEGITFFFEHTPDGETVVFTDANDNFSAPAGYEQIPYLPREGVTDPGESIWSVTYRAHVVPQQVTLKDYNWRTPSVPLSAQQKVDDQGRGLQLYYGEHFRDASEGKRLVKVRAEELKARRELYTGSSRVRALRSGQIFELQGHPMGQFDQSYLVTEVRHQVDQQRVSGESGAAQGTQGYSNTWVAMPAAVPYRPERRTPKPRLTGIVNAVVDGTANGAAAPIDELGRYKVLLPFDSSGKAGGKASRWIRMVQNASGAGYGTHFPLHVGTEVALSHINGDPDRPIIVGSVPNPETLTPVIADNATQSVIRTRAGIHIEFEDDA</sequence>
<dbReference type="Pfam" id="PF04717">
    <property type="entry name" value="Phage_base_V"/>
    <property type="match status" value="1"/>
</dbReference>
<dbReference type="InterPro" id="IPR006533">
    <property type="entry name" value="T6SS_Vgr_RhsGE"/>
</dbReference>
<dbReference type="Gene3D" id="4.10.220.110">
    <property type="match status" value="1"/>
</dbReference>
<dbReference type="InterPro" id="IPR017847">
    <property type="entry name" value="T6SS_RhsGE_Vgr_subset"/>
</dbReference>
<dbReference type="STRING" id="394096.DB31_5504"/>
<dbReference type="EMBL" id="JMCB01000003">
    <property type="protein sequence ID" value="KFE70462.1"/>
    <property type="molecule type" value="Genomic_DNA"/>
</dbReference>
<evidence type="ECO:0000256" key="1">
    <source>
        <dbReference type="ARBA" id="ARBA00005558"/>
    </source>
</evidence>
<dbReference type="RefSeq" id="WP_044186188.1">
    <property type="nucleotide sequence ID" value="NZ_JMCB01000003.1"/>
</dbReference>
<dbReference type="Pfam" id="PF05954">
    <property type="entry name" value="Phage_GPD"/>
    <property type="match status" value="1"/>
</dbReference>
<comment type="caution">
    <text evidence="3">The sequence shown here is derived from an EMBL/GenBank/DDBJ whole genome shotgun (WGS) entry which is preliminary data.</text>
</comment>
<dbReference type="InterPro" id="IPR006531">
    <property type="entry name" value="Gp5/Vgr_OB"/>
</dbReference>
<evidence type="ECO:0000313" key="3">
    <source>
        <dbReference type="EMBL" id="KFE70462.1"/>
    </source>
</evidence>
<dbReference type="OrthoDB" id="5482463at2"/>
<dbReference type="SUPFAM" id="SSF69279">
    <property type="entry name" value="Phage tail proteins"/>
    <property type="match status" value="2"/>
</dbReference>